<protein>
    <submittedName>
        <fullName evidence="3">Uncharacterized protein</fullName>
    </submittedName>
</protein>
<gene>
    <name evidence="3" type="ORF">POSPLADRAFT_1139985</name>
</gene>
<sequence>MLPRVHVLTQGLTAAPSPFACTDEVPQMSREPPADHCYDNNSTCCCNSISFALSMLCLKLYVLLSCQWLAQDGASIDASSGAYYQYRLSDHVSYCGDGTNQSLPMTVQTSVCESGMRIDDALYTMFWADGSCTSFRNQWSLDDITHGNGTFTHCGNDNEAPLSTPSTVAPGTRADTIRHASTSTDASSTTTTQAYASSGAPYAVHKVSIGAIVGSILGAGLALLAFCAVLRMRRQKTNTRAPYDRPSMMKQETVQLSPYSAPLVPLGTAVDSRVLTRPASKPRMELRSKEHVLSHANAASGSGSGLGSQAGMDATTMTPLYTEDEDNVAGDLHNGERVECALFTLGALEPVEDAGQVDTEEFPPPPAYRSSWGSS</sequence>
<dbReference type="AlphaFoldDB" id="A0A1X6N3K4"/>
<dbReference type="STRING" id="670580.A0A1X6N3K4"/>
<keyword evidence="2" id="KW-0472">Membrane</keyword>
<name>A0A1X6N3K4_9APHY</name>
<keyword evidence="2" id="KW-0812">Transmembrane</keyword>
<evidence type="ECO:0000256" key="2">
    <source>
        <dbReference type="SAM" id="Phobius"/>
    </source>
</evidence>
<evidence type="ECO:0000313" key="4">
    <source>
        <dbReference type="Proteomes" id="UP000194127"/>
    </source>
</evidence>
<keyword evidence="2" id="KW-1133">Transmembrane helix</keyword>
<proteinExistence type="predicted"/>
<keyword evidence="4" id="KW-1185">Reference proteome</keyword>
<dbReference type="GeneID" id="36330059"/>
<dbReference type="RefSeq" id="XP_024339982.1">
    <property type="nucleotide sequence ID" value="XM_024485110.1"/>
</dbReference>
<evidence type="ECO:0000256" key="1">
    <source>
        <dbReference type="SAM" id="MobiDB-lite"/>
    </source>
</evidence>
<dbReference type="EMBL" id="KZ110595">
    <property type="protein sequence ID" value="OSX63188.1"/>
    <property type="molecule type" value="Genomic_DNA"/>
</dbReference>
<feature type="transmembrane region" description="Helical" evidence="2">
    <location>
        <begin position="207"/>
        <end position="230"/>
    </location>
</feature>
<evidence type="ECO:0000313" key="3">
    <source>
        <dbReference type="EMBL" id="OSX63188.1"/>
    </source>
</evidence>
<dbReference type="Proteomes" id="UP000194127">
    <property type="component" value="Unassembled WGS sequence"/>
</dbReference>
<organism evidence="3 4">
    <name type="scientific">Postia placenta MAD-698-R-SB12</name>
    <dbReference type="NCBI Taxonomy" id="670580"/>
    <lineage>
        <taxon>Eukaryota</taxon>
        <taxon>Fungi</taxon>
        <taxon>Dikarya</taxon>
        <taxon>Basidiomycota</taxon>
        <taxon>Agaricomycotina</taxon>
        <taxon>Agaricomycetes</taxon>
        <taxon>Polyporales</taxon>
        <taxon>Adustoporiaceae</taxon>
        <taxon>Rhodonia</taxon>
    </lineage>
</organism>
<feature type="region of interest" description="Disordered" evidence="1">
    <location>
        <begin position="351"/>
        <end position="375"/>
    </location>
</feature>
<dbReference type="OrthoDB" id="2757214at2759"/>
<accession>A0A1X6N3K4</accession>
<reference evidence="3 4" key="1">
    <citation type="submission" date="2017-04" db="EMBL/GenBank/DDBJ databases">
        <title>Genome Sequence of the Model Brown-Rot Fungus Postia placenta SB12.</title>
        <authorList>
            <consortium name="DOE Joint Genome Institute"/>
            <person name="Gaskell J."/>
            <person name="Kersten P."/>
            <person name="Larrondo L.F."/>
            <person name="Canessa P."/>
            <person name="Martinez D."/>
            <person name="Hibbett D."/>
            <person name="Schmoll M."/>
            <person name="Kubicek C.P."/>
            <person name="Martinez A.T."/>
            <person name="Yadav J."/>
            <person name="Master E."/>
            <person name="Magnuson J.K."/>
            <person name="James T."/>
            <person name="Yaver D."/>
            <person name="Berka R."/>
            <person name="Labutti K."/>
            <person name="Lipzen A."/>
            <person name="Aerts A."/>
            <person name="Barry K."/>
            <person name="Henrissat B."/>
            <person name="Blanchette R."/>
            <person name="Grigoriev I."/>
            <person name="Cullen D."/>
        </authorList>
    </citation>
    <scope>NUCLEOTIDE SEQUENCE [LARGE SCALE GENOMIC DNA]</scope>
    <source>
        <strain evidence="3 4">MAD-698-R-SB12</strain>
    </source>
</reference>